<keyword evidence="1" id="KW-0479">Metal-binding</keyword>
<evidence type="ECO:0000256" key="1">
    <source>
        <dbReference type="PROSITE-ProRule" id="PRU00175"/>
    </source>
</evidence>
<feature type="transmembrane region" description="Helical" evidence="2">
    <location>
        <begin position="188"/>
        <end position="209"/>
    </location>
</feature>
<gene>
    <name evidence="4" type="ORF">PR002_g13019</name>
    <name evidence="5" type="ORF">PR003_g13380</name>
</gene>
<dbReference type="Proteomes" id="UP000435112">
    <property type="component" value="Unassembled WGS sequence"/>
</dbReference>
<dbReference type="CDD" id="cd16620">
    <property type="entry name" value="vRING-HC-C4C4_RBBP6"/>
    <property type="match status" value="1"/>
</dbReference>
<feature type="domain" description="RING-type" evidence="3">
    <location>
        <begin position="9"/>
        <end position="48"/>
    </location>
</feature>
<evidence type="ECO:0000313" key="7">
    <source>
        <dbReference type="Proteomes" id="UP000435112"/>
    </source>
</evidence>
<name>A0A6A3LH43_9STRA</name>
<dbReference type="SUPFAM" id="SSF57850">
    <property type="entry name" value="RING/U-box"/>
    <property type="match status" value="1"/>
</dbReference>
<dbReference type="OrthoDB" id="165084at2759"/>
<keyword evidence="6" id="KW-1185">Reference proteome</keyword>
<keyword evidence="1" id="KW-0862">Zinc</keyword>
<evidence type="ECO:0000256" key="2">
    <source>
        <dbReference type="SAM" id="Phobius"/>
    </source>
</evidence>
<sequence>MSACGGWHCPICLGSFERPVLASCCGQSFCRSCLDGALRQIDACPMCRSPLLSGLFSVTPNRALEEALAALASGSPRGSAVNAQGVTSFVDAVERKLTAPARNSASEVRISVPNRAENDNSDVALIHHEEQQPRREPIGSRWGQALGLWRIRGVGSCQRGAVNGRRCVRTRSAELRQRVRQWRLWCRVNWASLQCVFYVLLFFVFVFFLRVQEEEFADTRTHLRRPD</sequence>
<accession>A0A6A3LH43</accession>
<protein>
    <recommendedName>
        <fullName evidence="3">RING-type domain-containing protein</fullName>
    </recommendedName>
</protein>
<keyword evidence="2" id="KW-0472">Membrane</keyword>
<comment type="caution">
    <text evidence="4">The sequence shown here is derived from an EMBL/GenBank/DDBJ whole genome shotgun (WGS) entry which is preliminary data.</text>
</comment>
<dbReference type="AlphaFoldDB" id="A0A6A3LH43"/>
<evidence type="ECO:0000313" key="5">
    <source>
        <dbReference type="EMBL" id="KAE9334716.1"/>
    </source>
</evidence>
<dbReference type="EMBL" id="QXFT01000844">
    <property type="protein sequence ID" value="KAE9334716.1"/>
    <property type="molecule type" value="Genomic_DNA"/>
</dbReference>
<evidence type="ECO:0000313" key="4">
    <source>
        <dbReference type="EMBL" id="KAE9018706.1"/>
    </source>
</evidence>
<dbReference type="InterPro" id="IPR013083">
    <property type="entry name" value="Znf_RING/FYVE/PHD"/>
</dbReference>
<organism evidence="4 7">
    <name type="scientific">Phytophthora rubi</name>
    <dbReference type="NCBI Taxonomy" id="129364"/>
    <lineage>
        <taxon>Eukaryota</taxon>
        <taxon>Sar</taxon>
        <taxon>Stramenopiles</taxon>
        <taxon>Oomycota</taxon>
        <taxon>Peronosporomycetes</taxon>
        <taxon>Peronosporales</taxon>
        <taxon>Peronosporaceae</taxon>
        <taxon>Phytophthora</taxon>
    </lineage>
</organism>
<keyword evidence="2" id="KW-0812">Transmembrane</keyword>
<dbReference type="Pfam" id="PF13923">
    <property type="entry name" value="zf-C3HC4_2"/>
    <property type="match status" value="1"/>
</dbReference>
<reference evidence="4 7" key="1">
    <citation type="submission" date="2018-09" db="EMBL/GenBank/DDBJ databases">
        <title>Genomic investigation of the strawberry pathogen Phytophthora fragariae indicates pathogenicity is determined by transcriptional variation in three key races.</title>
        <authorList>
            <person name="Adams T.M."/>
            <person name="Armitage A.D."/>
            <person name="Sobczyk M.K."/>
            <person name="Bates H.J."/>
            <person name="Dunwell J.M."/>
            <person name="Nellist C.F."/>
            <person name="Harrison R.J."/>
        </authorList>
    </citation>
    <scope>NUCLEOTIDE SEQUENCE [LARGE SCALE GENOMIC DNA]</scope>
    <source>
        <strain evidence="4 7">SCRP324</strain>
        <strain evidence="5 6">SCRP333</strain>
    </source>
</reference>
<dbReference type="GO" id="GO:0008270">
    <property type="term" value="F:zinc ion binding"/>
    <property type="evidence" value="ECO:0007669"/>
    <property type="project" value="UniProtKB-KW"/>
</dbReference>
<proteinExistence type="predicted"/>
<dbReference type="EMBL" id="QXFU01000844">
    <property type="protein sequence ID" value="KAE9018706.1"/>
    <property type="molecule type" value="Genomic_DNA"/>
</dbReference>
<evidence type="ECO:0000259" key="3">
    <source>
        <dbReference type="PROSITE" id="PS50089"/>
    </source>
</evidence>
<dbReference type="Gene3D" id="3.30.40.10">
    <property type="entry name" value="Zinc/RING finger domain, C3HC4 (zinc finger)"/>
    <property type="match status" value="1"/>
</dbReference>
<dbReference type="InterPro" id="IPR001841">
    <property type="entry name" value="Znf_RING"/>
</dbReference>
<dbReference type="PROSITE" id="PS50089">
    <property type="entry name" value="ZF_RING_2"/>
    <property type="match status" value="1"/>
</dbReference>
<dbReference type="SMART" id="SM00184">
    <property type="entry name" value="RING"/>
    <property type="match status" value="1"/>
</dbReference>
<evidence type="ECO:0000313" key="6">
    <source>
        <dbReference type="Proteomes" id="UP000434957"/>
    </source>
</evidence>
<keyword evidence="1" id="KW-0863">Zinc-finger</keyword>
<dbReference type="Proteomes" id="UP000434957">
    <property type="component" value="Unassembled WGS sequence"/>
</dbReference>
<keyword evidence="2" id="KW-1133">Transmembrane helix</keyword>